<proteinExistence type="predicted"/>
<name>A0A387G2R4_9HYPH</name>
<feature type="transmembrane region" description="Helical" evidence="1">
    <location>
        <begin position="12"/>
        <end position="32"/>
    </location>
</feature>
<geneLocation type="plasmid" evidence="3">
    <name>prccge525b</name>
</geneLocation>
<dbReference type="KEGG" id="rjg:CCGE525_35360"/>
<keyword evidence="2" id="KW-0614">Plasmid</keyword>
<dbReference type="Proteomes" id="UP000282195">
    <property type="component" value="Plasmid pRCCGE525b"/>
</dbReference>
<sequence>MPFSTFCRLLHMVMCASLLGTYFVSHSILRAMVTTLDIWLLLQVAYFASVLFLIWRASCASKRSERALRFDDLEEMRYRPEHCENKD</sequence>
<evidence type="ECO:0000313" key="3">
    <source>
        <dbReference type="Proteomes" id="UP000282195"/>
    </source>
</evidence>
<evidence type="ECO:0008006" key="4">
    <source>
        <dbReference type="Google" id="ProtNLM"/>
    </source>
</evidence>
<keyword evidence="1" id="KW-1133">Transmembrane helix</keyword>
<dbReference type="AlphaFoldDB" id="A0A387G2R4"/>
<evidence type="ECO:0000256" key="1">
    <source>
        <dbReference type="SAM" id="Phobius"/>
    </source>
</evidence>
<dbReference type="OrthoDB" id="9802759at2"/>
<feature type="transmembrane region" description="Helical" evidence="1">
    <location>
        <begin position="38"/>
        <end position="59"/>
    </location>
</feature>
<keyword evidence="3" id="KW-1185">Reference proteome</keyword>
<gene>
    <name evidence="2" type="ORF">CCGE525_35360</name>
</gene>
<evidence type="ECO:0000313" key="2">
    <source>
        <dbReference type="EMBL" id="AYG64087.1"/>
    </source>
</evidence>
<reference evidence="2 3" key="1">
    <citation type="submission" date="2018-10" db="EMBL/GenBank/DDBJ databases">
        <title>Rhizobium etli, R. leguminosarum and a new Rhizobium genospecies from Phaseolus dumosus.</title>
        <authorList>
            <person name="Ramirez-Puebla S.T."/>
            <person name="Rogel-Hernandez M.A."/>
            <person name="Guerrero G."/>
            <person name="Ormeno-Orrillo E."/>
            <person name="Martinez-Romero J.C."/>
            <person name="Negrete-Yankelevich S."/>
            <person name="Martinez-Romero E."/>
        </authorList>
    </citation>
    <scope>NUCLEOTIDE SEQUENCE [LARGE SCALE GENOMIC DNA]</scope>
    <source>
        <strain evidence="2 3">CCGE525</strain>
        <plasmid evidence="3">prccge525b</plasmid>
    </source>
</reference>
<accession>A0A387G2R4</accession>
<dbReference type="InterPro" id="IPR024239">
    <property type="entry name" value="SyrA"/>
</dbReference>
<keyword evidence="1" id="KW-0812">Transmembrane</keyword>
<protein>
    <recommendedName>
        <fullName evidence="4">Exopolysaccharide production repressor protein</fullName>
    </recommendedName>
</protein>
<organism evidence="2 3">
    <name type="scientific">Rhizobium jaguaris</name>
    <dbReference type="NCBI Taxonomy" id="1312183"/>
    <lineage>
        <taxon>Bacteria</taxon>
        <taxon>Pseudomonadati</taxon>
        <taxon>Pseudomonadota</taxon>
        <taxon>Alphaproteobacteria</taxon>
        <taxon>Hyphomicrobiales</taxon>
        <taxon>Rhizobiaceae</taxon>
        <taxon>Rhizobium/Agrobacterium group</taxon>
        <taxon>Rhizobium</taxon>
    </lineage>
</organism>
<dbReference type="EMBL" id="CP032696">
    <property type="protein sequence ID" value="AYG64087.1"/>
    <property type="molecule type" value="Genomic_DNA"/>
</dbReference>
<keyword evidence="1" id="KW-0472">Membrane</keyword>
<dbReference type="Pfam" id="PF11089">
    <property type="entry name" value="SyrA"/>
    <property type="match status" value="1"/>
</dbReference>